<keyword evidence="2" id="KW-1185">Reference proteome</keyword>
<comment type="caution">
    <text evidence="1">The sequence shown here is derived from an EMBL/GenBank/DDBJ whole genome shotgun (WGS) entry which is preliminary data.</text>
</comment>
<reference evidence="1 2" key="1">
    <citation type="submission" date="2023-09" db="EMBL/GenBank/DDBJ databases">
        <authorList>
            <person name="Wang M."/>
        </authorList>
    </citation>
    <scope>NUCLEOTIDE SEQUENCE [LARGE SCALE GENOMIC DNA]</scope>
    <source>
        <strain evidence="1">GT-2023</strain>
        <tissue evidence="1">Liver</tissue>
    </source>
</reference>
<evidence type="ECO:0000313" key="1">
    <source>
        <dbReference type="EMBL" id="KAL1251240.1"/>
    </source>
</evidence>
<protein>
    <submittedName>
        <fullName evidence="1">Uncharacterized protein</fullName>
    </submittedName>
</protein>
<accession>A0ABR3LEE7</accession>
<sequence length="85" mass="9860">MTLAESRYKRQEIRRLCTKRAKYIYKRTVPERQGWSHSAVCLSEHVGHARPLMHRSPPGARGGSLYTRVKQASLHSCDILCPRER</sequence>
<proteinExistence type="predicted"/>
<organism evidence="1 2">
    <name type="scientific">Cirrhinus molitorella</name>
    <name type="common">mud carp</name>
    <dbReference type="NCBI Taxonomy" id="172907"/>
    <lineage>
        <taxon>Eukaryota</taxon>
        <taxon>Metazoa</taxon>
        <taxon>Chordata</taxon>
        <taxon>Craniata</taxon>
        <taxon>Vertebrata</taxon>
        <taxon>Euteleostomi</taxon>
        <taxon>Actinopterygii</taxon>
        <taxon>Neopterygii</taxon>
        <taxon>Teleostei</taxon>
        <taxon>Ostariophysi</taxon>
        <taxon>Cypriniformes</taxon>
        <taxon>Cyprinidae</taxon>
        <taxon>Labeoninae</taxon>
        <taxon>Labeonini</taxon>
        <taxon>Cirrhinus</taxon>
    </lineage>
</organism>
<dbReference type="Proteomes" id="UP001558613">
    <property type="component" value="Unassembled WGS sequence"/>
</dbReference>
<name>A0ABR3LEE7_9TELE</name>
<gene>
    <name evidence="1" type="ORF">QQF64_019036</name>
</gene>
<dbReference type="EMBL" id="JAYMGO010000022">
    <property type="protein sequence ID" value="KAL1251240.1"/>
    <property type="molecule type" value="Genomic_DNA"/>
</dbReference>
<evidence type="ECO:0000313" key="2">
    <source>
        <dbReference type="Proteomes" id="UP001558613"/>
    </source>
</evidence>